<keyword evidence="9 14" id="KW-0275">Fatty acid biosynthesis</keyword>
<evidence type="ECO:0000256" key="5">
    <source>
        <dbReference type="ARBA" id="ARBA00022516"/>
    </source>
</evidence>
<dbReference type="PIRSF" id="PIRSF000447">
    <property type="entry name" value="KAS_II"/>
    <property type="match status" value="1"/>
</dbReference>
<dbReference type="Pfam" id="PF02801">
    <property type="entry name" value="Ketoacyl-synt_C"/>
    <property type="match status" value="1"/>
</dbReference>
<keyword evidence="5 14" id="KW-0444">Lipid biosynthesis</keyword>
<dbReference type="Proteomes" id="UP000679848">
    <property type="component" value="Chromosome"/>
</dbReference>
<evidence type="ECO:0000256" key="14">
    <source>
        <dbReference type="PIRNR" id="PIRNR000447"/>
    </source>
</evidence>
<comment type="catalytic activity">
    <reaction evidence="13 14">
        <text>a fatty acyl-[ACP] + malonyl-[ACP] + H(+) = a 3-oxoacyl-[ACP] + holo-[ACP] + CO2</text>
        <dbReference type="Rhea" id="RHEA:22836"/>
        <dbReference type="Rhea" id="RHEA-COMP:9623"/>
        <dbReference type="Rhea" id="RHEA-COMP:9685"/>
        <dbReference type="Rhea" id="RHEA-COMP:9916"/>
        <dbReference type="Rhea" id="RHEA-COMP:14125"/>
        <dbReference type="ChEBI" id="CHEBI:15378"/>
        <dbReference type="ChEBI" id="CHEBI:16526"/>
        <dbReference type="ChEBI" id="CHEBI:64479"/>
        <dbReference type="ChEBI" id="CHEBI:78449"/>
        <dbReference type="ChEBI" id="CHEBI:78776"/>
        <dbReference type="ChEBI" id="CHEBI:138651"/>
    </reaction>
</comment>
<reference evidence="18" key="1">
    <citation type="submission" date="2020-09" db="EMBL/GenBank/DDBJ databases">
        <title>New species isolated from human feces.</title>
        <authorList>
            <person name="Kitahara M."/>
            <person name="Shigeno Y."/>
            <person name="Shime M."/>
            <person name="Matsumoto Y."/>
            <person name="Nakamura S."/>
            <person name="Motooka D."/>
            <person name="Fukuoka S."/>
            <person name="Nishikawa H."/>
            <person name="Benno Y."/>
        </authorList>
    </citation>
    <scope>NUCLEOTIDE SEQUENCE</scope>
    <source>
        <strain evidence="18">MM59</strain>
    </source>
</reference>
<dbReference type="NCBIfam" id="TIGR03150">
    <property type="entry name" value="fabF"/>
    <property type="match status" value="1"/>
</dbReference>
<keyword evidence="6 14" id="KW-0808">Transferase</keyword>
<evidence type="ECO:0000256" key="13">
    <source>
        <dbReference type="ARBA" id="ARBA00047659"/>
    </source>
</evidence>
<dbReference type="EC" id="2.3.1.179" evidence="3 14"/>
<evidence type="ECO:0000256" key="15">
    <source>
        <dbReference type="PIRSR" id="PIRSR000447-1"/>
    </source>
</evidence>
<comment type="pathway">
    <text evidence="1 14">Lipid metabolism; fatty acid biosynthesis.</text>
</comment>
<evidence type="ECO:0000313" key="19">
    <source>
        <dbReference type="Proteomes" id="UP000679848"/>
    </source>
</evidence>
<proteinExistence type="inferred from homology"/>
<dbReference type="NCBIfam" id="NF005589">
    <property type="entry name" value="PRK07314.1"/>
    <property type="match status" value="1"/>
</dbReference>
<comment type="function">
    <text evidence="11 14">Involved in the type II fatty acid elongation cycle. Catalyzes the elongation of a wide range of acyl-ACP by the addition of two carbons from malonyl-ACP to an acyl acceptor. Can efficiently catalyze the conversion of palmitoleoyl-ACP (cis-hexadec-9-enoyl-ACP) to cis-vaccenoyl-ACP (cis-octadec-11-enoyl-ACP), an essential step in the thermal regulation of fatty acid composition.</text>
</comment>
<evidence type="ECO:0000256" key="9">
    <source>
        <dbReference type="ARBA" id="ARBA00023160"/>
    </source>
</evidence>
<dbReference type="InterPro" id="IPR020841">
    <property type="entry name" value="PKS_Beta-ketoAc_synthase_dom"/>
</dbReference>
<dbReference type="InterPro" id="IPR000794">
    <property type="entry name" value="Beta-ketoacyl_synthase"/>
</dbReference>
<dbReference type="InterPro" id="IPR017568">
    <property type="entry name" value="3-oxoacyl-ACP_synth-2"/>
</dbReference>
<protein>
    <recommendedName>
        <fullName evidence="4 14">3-oxoacyl-[acyl-carrier-protein] synthase 2</fullName>
        <ecNumber evidence="3 14">2.3.1.179</ecNumber>
    </recommendedName>
</protein>
<dbReference type="UniPathway" id="UPA00094"/>
<dbReference type="GO" id="GO:0006633">
    <property type="term" value="P:fatty acid biosynthetic process"/>
    <property type="evidence" value="ECO:0007669"/>
    <property type="project" value="UniProtKB-UniRule"/>
</dbReference>
<dbReference type="SUPFAM" id="SSF53901">
    <property type="entry name" value="Thiolase-like"/>
    <property type="match status" value="2"/>
</dbReference>
<evidence type="ECO:0000256" key="1">
    <source>
        <dbReference type="ARBA" id="ARBA00005194"/>
    </source>
</evidence>
<evidence type="ECO:0000256" key="7">
    <source>
        <dbReference type="ARBA" id="ARBA00022832"/>
    </source>
</evidence>
<dbReference type="FunFam" id="3.40.47.10:FF:000009">
    <property type="entry name" value="3-oxoacyl-[acyl-carrier-protein] synthase 2"/>
    <property type="match status" value="1"/>
</dbReference>
<evidence type="ECO:0000256" key="16">
    <source>
        <dbReference type="RuleBase" id="RU003694"/>
    </source>
</evidence>
<accession>A0A810QGW7</accession>
<dbReference type="KEGG" id="pfaa:MM59RIKEN_21000"/>
<keyword evidence="10 14" id="KW-0012">Acyltransferase</keyword>
<gene>
    <name evidence="18" type="primary">fabF</name>
    <name evidence="18" type="ORF">MM59RIKEN_21000</name>
</gene>
<evidence type="ECO:0000256" key="4">
    <source>
        <dbReference type="ARBA" id="ARBA00014657"/>
    </source>
</evidence>
<feature type="domain" description="Ketosynthase family 3 (KS3)" evidence="17">
    <location>
        <begin position="3"/>
        <end position="410"/>
    </location>
</feature>
<evidence type="ECO:0000256" key="8">
    <source>
        <dbReference type="ARBA" id="ARBA00023098"/>
    </source>
</evidence>
<evidence type="ECO:0000256" key="6">
    <source>
        <dbReference type="ARBA" id="ARBA00022679"/>
    </source>
</evidence>
<comment type="similarity">
    <text evidence="2 14 16">Belongs to the thiolase-like superfamily. Beta-ketoacyl-ACP synthases family.</text>
</comment>
<evidence type="ECO:0000256" key="11">
    <source>
        <dbReference type="ARBA" id="ARBA00024006"/>
    </source>
</evidence>
<dbReference type="PANTHER" id="PTHR11712:SF336">
    <property type="entry name" value="3-OXOACYL-[ACYL-CARRIER-PROTEIN] SYNTHASE, MITOCHONDRIAL"/>
    <property type="match status" value="1"/>
</dbReference>
<dbReference type="SMART" id="SM00825">
    <property type="entry name" value="PKS_KS"/>
    <property type="match status" value="1"/>
</dbReference>
<comment type="catalytic activity">
    <reaction evidence="12 14">
        <text>(9Z)-hexadecenoyl-[ACP] + malonyl-[ACP] + H(+) = 3-oxo-(11Z)-octadecenoyl-[ACP] + holo-[ACP] + CO2</text>
        <dbReference type="Rhea" id="RHEA:55040"/>
        <dbReference type="Rhea" id="RHEA-COMP:9623"/>
        <dbReference type="Rhea" id="RHEA-COMP:9685"/>
        <dbReference type="Rhea" id="RHEA-COMP:10800"/>
        <dbReference type="Rhea" id="RHEA-COMP:14074"/>
        <dbReference type="ChEBI" id="CHEBI:15378"/>
        <dbReference type="ChEBI" id="CHEBI:16526"/>
        <dbReference type="ChEBI" id="CHEBI:64479"/>
        <dbReference type="ChEBI" id="CHEBI:78449"/>
        <dbReference type="ChEBI" id="CHEBI:83989"/>
        <dbReference type="ChEBI" id="CHEBI:138538"/>
        <dbReference type="EC" id="2.3.1.179"/>
    </reaction>
</comment>
<dbReference type="RefSeq" id="WP_213543293.1">
    <property type="nucleotide sequence ID" value="NZ_AP023420.1"/>
</dbReference>
<keyword evidence="7" id="KW-0276">Fatty acid metabolism</keyword>
<dbReference type="PANTHER" id="PTHR11712">
    <property type="entry name" value="POLYKETIDE SYNTHASE-RELATED"/>
    <property type="match status" value="1"/>
</dbReference>
<dbReference type="GO" id="GO:0004315">
    <property type="term" value="F:3-oxoacyl-[acyl-carrier-protein] synthase activity"/>
    <property type="evidence" value="ECO:0007669"/>
    <property type="project" value="UniProtKB-UniRule"/>
</dbReference>
<sequence length="418" mass="43550">MSKRRVVITGMGALTPLGLTARESWQAVKDGVCGIAPITQFDASAQKVKLAAEVKGFVPENYLGKPEAKRMGRFTQMAVVAAREAVADAAFTLEEAEADRCGVIVSSGIGGLSITEAEHDRGKERGWDRVSPFYIPTGICNMAAGMVAIDTGFRGMCSCPVTACAGGTNAVGDAFHYIRDGYAEVMLCGGTESSLTPLAVGGFTSMKALCQNEDPARASIPFDAERSGFVMGEGAGILLLEELEHARARGAKIYAEVVGYGATCDAYHMTAPRPDGSGGAKAMVMALADGCVTAEEVGYINAHGTSTPLNDAGETAAVKAVFGEHAYRLAISSTKSMTGHMLGAAGAVEAIFTALSLRDGYLPATIHYQVPDPACDLDVVPGQGRSADIRYALSNSLGFGGHNGTLLLKKWEEAPSCS</sequence>
<evidence type="ECO:0000256" key="2">
    <source>
        <dbReference type="ARBA" id="ARBA00008467"/>
    </source>
</evidence>
<evidence type="ECO:0000256" key="3">
    <source>
        <dbReference type="ARBA" id="ARBA00012356"/>
    </source>
</evidence>
<feature type="active site" description="For beta-ketoacyl synthase activity" evidence="15">
    <location>
        <position position="164"/>
    </location>
</feature>
<dbReference type="Pfam" id="PF00109">
    <property type="entry name" value="ketoacyl-synt"/>
    <property type="match status" value="1"/>
</dbReference>
<evidence type="ECO:0000256" key="10">
    <source>
        <dbReference type="ARBA" id="ARBA00023315"/>
    </source>
</evidence>
<name>A0A810QGW7_9FIRM</name>
<dbReference type="CDD" id="cd00834">
    <property type="entry name" value="KAS_I_II"/>
    <property type="match status" value="1"/>
</dbReference>
<dbReference type="GO" id="GO:0005829">
    <property type="term" value="C:cytosol"/>
    <property type="evidence" value="ECO:0007669"/>
    <property type="project" value="TreeGrafter"/>
</dbReference>
<dbReference type="InterPro" id="IPR016039">
    <property type="entry name" value="Thiolase-like"/>
</dbReference>
<dbReference type="InterPro" id="IPR014030">
    <property type="entry name" value="Ketoacyl_synth_N"/>
</dbReference>
<dbReference type="Gene3D" id="3.40.47.10">
    <property type="match status" value="1"/>
</dbReference>
<dbReference type="AlphaFoldDB" id="A0A810QGW7"/>
<keyword evidence="8" id="KW-0443">Lipid metabolism</keyword>
<evidence type="ECO:0000256" key="12">
    <source>
        <dbReference type="ARBA" id="ARBA00047318"/>
    </source>
</evidence>
<organism evidence="18 19">
    <name type="scientific">Pusillibacter faecalis</name>
    <dbReference type="NCBI Taxonomy" id="2714358"/>
    <lineage>
        <taxon>Bacteria</taxon>
        <taxon>Bacillati</taxon>
        <taxon>Bacillota</taxon>
        <taxon>Clostridia</taxon>
        <taxon>Eubacteriales</taxon>
        <taxon>Oscillospiraceae</taxon>
        <taxon>Pusillibacter</taxon>
    </lineage>
</organism>
<evidence type="ECO:0000313" key="18">
    <source>
        <dbReference type="EMBL" id="BCK84781.1"/>
    </source>
</evidence>
<dbReference type="PROSITE" id="PS52004">
    <property type="entry name" value="KS3_2"/>
    <property type="match status" value="1"/>
</dbReference>
<evidence type="ECO:0000259" key="17">
    <source>
        <dbReference type="PROSITE" id="PS52004"/>
    </source>
</evidence>
<keyword evidence="19" id="KW-1185">Reference proteome</keyword>
<dbReference type="InterPro" id="IPR014031">
    <property type="entry name" value="Ketoacyl_synth_C"/>
</dbReference>
<dbReference type="EMBL" id="AP023420">
    <property type="protein sequence ID" value="BCK84781.1"/>
    <property type="molecule type" value="Genomic_DNA"/>
</dbReference>